<dbReference type="Proteomes" id="UP000677228">
    <property type="component" value="Unassembled WGS sequence"/>
</dbReference>
<evidence type="ECO:0000259" key="1">
    <source>
        <dbReference type="PROSITE" id="PS50011"/>
    </source>
</evidence>
<dbReference type="InterPro" id="IPR011009">
    <property type="entry name" value="Kinase-like_dom_sf"/>
</dbReference>
<feature type="domain" description="Protein kinase" evidence="1">
    <location>
        <begin position="1"/>
        <end position="38"/>
    </location>
</feature>
<dbReference type="Proteomes" id="UP000682733">
    <property type="component" value="Unassembled WGS sequence"/>
</dbReference>
<dbReference type="SUPFAM" id="SSF56112">
    <property type="entry name" value="Protein kinase-like (PK-like)"/>
    <property type="match status" value="1"/>
</dbReference>
<comment type="caution">
    <text evidence="2">The sequence shown here is derived from an EMBL/GenBank/DDBJ whole genome shotgun (WGS) entry which is preliminary data.</text>
</comment>
<dbReference type="EMBL" id="CAJNOK010045920">
    <property type="protein sequence ID" value="CAF1581023.1"/>
    <property type="molecule type" value="Genomic_DNA"/>
</dbReference>
<dbReference type="GO" id="GO:0004672">
    <property type="term" value="F:protein kinase activity"/>
    <property type="evidence" value="ECO:0007669"/>
    <property type="project" value="InterPro"/>
</dbReference>
<feature type="non-terminal residue" evidence="2">
    <location>
        <position position="1"/>
    </location>
</feature>
<evidence type="ECO:0000313" key="4">
    <source>
        <dbReference type="Proteomes" id="UP000677228"/>
    </source>
</evidence>
<gene>
    <name evidence="2" type="ORF">OVA965_LOCUS40971</name>
    <name evidence="3" type="ORF">TMI583_LOCUS42519</name>
</gene>
<dbReference type="Gene3D" id="1.10.510.10">
    <property type="entry name" value="Transferase(Phosphotransferase) domain 1"/>
    <property type="match status" value="1"/>
</dbReference>
<reference evidence="2" key="1">
    <citation type="submission" date="2021-02" db="EMBL/GenBank/DDBJ databases">
        <authorList>
            <person name="Nowell W R."/>
        </authorList>
    </citation>
    <scope>NUCLEOTIDE SEQUENCE</scope>
</reference>
<dbReference type="GO" id="GO:0005524">
    <property type="term" value="F:ATP binding"/>
    <property type="evidence" value="ECO:0007669"/>
    <property type="project" value="InterPro"/>
</dbReference>
<dbReference type="InterPro" id="IPR000719">
    <property type="entry name" value="Prot_kinase_dom"/>
</dbReference>
<dbReference type="AlphaFoldDB" id="A0A8S2FX82"/>
<protein>
    <recommendedName>
        <fullName evidence="1">Protein kinase domain-containing protein</fullName>
    </recommendedName>
</protein>
<dbReference type="EMBL" id="CAJOBA010069015">
    <property type="protein sequence ID" value="CAF4380548.1"/>
    <property type="molecule type" value="Genomic_DNA"/>
</dbReference>
<name>A0A8S2FX82_9BILA</name>
<organism evidence="2 4">
    <name type="scientific">Didymodactylos carnosus</name>
    <dbReference type="NCBI Taxonomy" id="1234261"/>
    <lineage>
        <taxon>Eukaryota</taxon>
        <taxon>Metazoa</taxon>
        <taxon>Spiralia</taxon>
        <taxon>Gnathifera</taxon>
        <taxon>Rotifera</taxon>
        <taxon>Eurotatoria</taxon>
        <taxon>Bdelloidea</taxon>
        <taxon>Philodinida</taxon>
        <taxon>Philodinidae</taxon>
        <taxon>Didymodactylos</taxon>
    </lineage>
</organism>
<proteinExistence type="predicted"/>
<dbReference type="PROSITE" id="PS50011">
    <property type="entry name" value="PROTEIN_KINASE_DOM"/>
    <property type="match status" value="1"/>
</dbReference>
<sequence>ANILRDSSGNVKLADFGTSKRLVVITSQIQPDTGTLGE</sequence>
<evidence type="ECO:0000313" key="2">
    <source>
        <dbReference type="EMBL" id="CAF1581023.1"/>
    </source>
</evidence>
<evidence type="ECO:0000313" key="3">
    <source>
        <dbReference type="EMBL" id="CAF4380548.1"/>
    </source>
</evidence>
<accession>A0A8S2FX82</accession>